<reference evidence="3" key="1">
    <citation type="journal article" date="2020" name="Nat. Commun.">
        <title>Large-scale genome sequencing of mycorrhizal fungi provides insights into the early evolution of symbiotic traits.</title>
        <authorList>
            <person name="Miyauchi S."/>
            <person name="Kiss E."/>
            <person name="Kuo A."/>
            <person name="Drula E."/>
            <person name="Kohler A."/>
            <person name="Sanchez-Garcia M."/>
            <person name="Morin E."/>
            <person name="Andreopoulos B."/>
            <person name="Barry K.W."/>
            <person name="Bonito G."/>
            <person name="Buee M."/>
            <person name="Carver A."/>
            <person name="Chen C."/>
            <person name="Cichocki N."/>
            <person name="Clum A."/>
            <person name="Culley D."/>
            <person name="Crous P.W."/>
            <person name="Fauchery L."/>
            <person name="Girlanda M."/>
            <person name="Hayes R.D."/>
            <person name="Keri Z."/>
            <person name="LaButti K."/>
            <person name="Lipzen A."/>
            <person name="Lombard V."/>
            <person name="Magnuson J."/>
            <person name="Maillard F."/>
            <person name="Murat C."/>
            <person name="Nolan M."/>
            <person name="Ohm R.A."/>
            <person name="Pangilinan J."/>
            <person name="Pereira M.F."/>
            <person name="Perotto S."/>
            <person name="Peter M."/>
            <person name="Pfister S."/>
            <person name="Riley R."/>
            <person name="Sitrit Y."/>
            <person name="Stielow J.B."/>
            <person name="Szollosi G."/>
            <person name="Zifcakova L."/>
            <person name="Stursova M."/>
            <person name="Spatafora J.W."/>
            <person name="Tedersoo L."/>
            <person name="Vaario L.M."/>
            <person name="Yamada A."/>
            <person name="Yan M."/>
            <person name="Wang P."/>
            <person name="Xu J."/>
            <person name="Bruns T."/>
            <person name="Baldrian P."/>
            <person name="Vilgalys R."/>
            <person name="Dunand C."/>
            <person name="Henrissat B."/>
            <person name="Grigoriev I.V."/>
            <person name="Hibbett D."/>
            <person name="Nagy L.G."/>
            <person name="Martin F.M."/>
        </authorList>
    </citation>
    <scope>NUCLEOTIDE SEQUENCE</scope>
    <source>
        <strain evidence="3">UP504</strain>
    </source>
</reference>
<gene>
    <name evidence="3" type="ORF">BS47DRAFT_1112620</name>
</gene>
<feature type="transmembrane region" description="Helical" evidence="2">
    <location>
        <begin position="12"/>
        <end position="30"/>
    </location>
</feature>
<dbReference type="OrthoDB" id="3235770at2759"/>
<dbReference type="AlphaFoldDB" id="A0A9P6AUD5"/>
<protein>
    <recommendedName>
        <fullName evidence="5">Glycosyltransferase family 69 protein</fullName>
    </recommendedName>
</protein>
<feature type="compositionally biased region" description="Polar residues" evidence="1">
    <location>
        <begin position="618"/>
        <end position="628"/>
    </location>
</feature>
<dbReference type="PANTHER" id="PTHR34144">
    <property type="entry name" value="CHROMOSOME 8, WHOLE GENOME SHOTGUN SEQUENCE"/>
    <property type="match status" value="1"/>
</dbReference>
<dbReference type="EMBL" id="MU128991">
    <property type="protein sequence ID" value="KAF9512128.1"/>
    <property type="molecule type" value="Genomic_DNA"/>
</dbReference>
<comment type="caution">
    <text evidence="3">The sequence shown here is derived from an EMBL/GenBank/DDBJ whole genome shotgun (WGS) entry which is preliminary data.</text>
</comment>
<dbReference type="InterPro" id="IPR021047">
    <property type="entry name" value="Mannosyltransferase_CMT1"/>
</dbReference>
<keyword evidence="2" id="KW-0472">Membrane</keyword>
<evidence type="ECO:0000313" key="4">
    <source>
        <dbReference type="Proteomes" id="UP000886523"/>
    </source>
</evidence>
<keyword evidence="4" id="KW-1185">Reference proteome</keyword>
<dbReference type="PANTHER" id="PTHR34144:SF2">
    <property type="entry name" value="CAPSULAR ASSOCIATED PROTEIN"/>
    <property type="match status" value="1"/>
</dbReference>
<feature type="region of interest" description="Disordered" evidence="1">
    <location>
        <begin position="608"/>
        <end position="634"/>
    </location>
</feature>
<dbReference type="Pfam" id="PF11735">
    <property type="entry name" value="CAP59_mtransfer"/>
    <property type="match status" value="1"/>
</dbReference>
<name>A0A9P6AUD5_9AGAM</name>
<feature type="compositionally biased region" description="Basic and acidic residues" evidence="1">
    <location>
        <begin position="460"/>
        <end position="495"/>
    </location>
</feature>
<proteinExistence type="predicted"/>
<evidence type="ECO:0000256" key="2">
    <source>
        <dbReference type="SAM" id="Phobius"/>
    </source>
</evidence>
<keyword evidence="2" id="KW-0812">Transmembrane</keyword>
<dbReference type="Proteomes" id="UP000886523">
    <property type="component" value="Unassembled WGS sequence"/>
</dbReference>
<feature type="region of interest" description="Disordered" evidence="1">
    <location>
        <begin position="412"/>
        <end position="538"/>
    </location>
</feature>
<feature type="compositionally biased region" description="Acidic residues" evidence="1">
    <location>
        <begin position="449"/>
        <end position="459"/>
    </location>
</feature>
<evidence type="ECO:0008006" key="5">
    <source>
        <dbReference type="Google" id="ProtNLM"/>
    </source>
</evidence>
<sequence length="634" mass="71042">MGISFAFRRRSLIRLAALVAFILIIRYLLLPPPATTEIAHHNYIERVTRAADKSLDVQRYPFLQSRIGREEELDILTKFVEDGTNSFWTNFQLPFLLAPETQHVDAQAVRNSIEDLLSLNGWVAAACPTLSRPFGQNRREDSYDGIVGENRLYYIAIIIHSADHFLVDQLATIVQLARRLGTRNIFVSMLDYDSNDSTQTLTDLAEAVMTLLSIPFRIRRVDPMYEEEAASYYPLEEAYTRNLALEPLHELNVRRGIKFEKVIWLKGFTCPNDILENLQVSKANHAAMTCGMDWAESNGFFIFSDRWRTRDMDGDQFRVSRSSSPSAPPREEIAAKRYAAHLPFQVFCCESGTHIVDPAQTYYRGLAYRNSARFHNSTSSNPPPTWDPYGECMDSSQASFCRDIWVEAARNGARPVDQPAKPERLGATSSAGRVKRQVQAQDKAVPPDQAEDQAESPDQAEDKAVPPDQAEDKAVPPDQAEDKAVPPDQAEDKAVPPDQAQDNGVRPKIKEESDANAGSDYDAMPGSSPPPLEDSHTSFAVPNLHFEPARIIINPRCVTTYAGVSHTRLANDLFGPDEDDLVGGYDAHKYVLEEWAAAPDSYVCQEQRYTGGRKSPKNQRSSPFSIQSELEALL</sequence>
<accession>A0A9P6AUD5</accession>
<evidence type="ECO:0000313" key="3">
    <source>
        <dbReference type="EMBL" id="KAF9512128.1"/>
    </source>
</evidence>
<evidence type="ECO:0000256" key="1">
    <source>
        <dbReference type="SAM" id="MobiDB-lite"/>
    </source>
</evidence>
<keyword evidence="2" id="KW-1133">Transmembrane helix</keyword>
<organism evidence="3 4">
    <name type="scientific">Hydnum rufescens UP504</name>
    <dbReference type="NCBI Taxonomy" id="1448309"/>
    <lineage>
        <taxon>Eukaryota</taxon>
        <taxon>Fungi</taxon>
        <taxon>Dikarya</taxon>
        <taxon>Basidiomycota</taxon>
        <taxon>Agaricomycotina</taxon>
        <taxon>Agaricomycetes</taxon>
        <taxon>Cantharellales</taxon>
        <taxon>Hydnaceae</taxon>
        <taxon>Hydnum</taxon>
    </lineage>
</organism>